<dbReference type="Proteomes" id="UP000264445">
    <property type="component" value="Unassembled WGS sequence"/>
</dbReference>
<dbReference type="PANTHER" id="PTHR47271">
    <property type="entry name" value="ARGININE DEIMINASE"/>
    <property type="match status" value="1"/>
</dbReference>
<accession>A0A357VNL4</accession>
<name>A0A357VNL4_9THEO</name>
<dbReference type="PANTHER" id="PTHR47271:SF2">
    <property type="entry name" value="ARGININE DEIMINASE"/>
    <property type="match status" value="1"/>
</dbReference>
<comment type="caution">
    <text evidence="1">The sequence shown here is derived from an EMBL/GenBank/DDBJ whole genome shotgun (WGS) entry which is preliminary data.</text>
</comment>
<dbReference type="SUPFAM" id="SSF55909">
    <property type="entry name" value="Pentein"/>
    <property type="match status" value="1"/>
</dbReference>
<proteinExistence type="predicted"/>
<protein>
    <submittedName>
        <fullName evidence="1">Arginine deiminase</fullName>
    </submittedName>
</protein>
<gene>
    <name evidence="1" type="ORF">DEA61_09265</name>
</gene>
<dbReference type="Pfam" id="PF02274">
    <property type="entry name" value="ADI"/>
    <property type="match status" value="1"/>
</dbReference>
<dbReference type="Gene3D" id="3.75.10.10">
    <property type="entry name" value="L-arginine/glycine Amidinotransferase, Chain A"/>
    <property type="match status" value="1"/>
</dbReference>
<feature type="non-terminal residue" evidence="1">
    <location>
        <position position="135"/>
    </location>
</feature>
<evidence type="ECO:0000313" key="1">
    <source>
        <dbReference type="EMBL" id="HBT49975.1"/>
    </source>
</evidence>
<dbReference type="GO" id="GO:0019546">
    <property type="term" value="P:L-arginine deiminase pathway"/>
    <property type="evidence" value="ECO:0007669"/>
    <property type="project" value="TreeGrafter"/>
</dbReference>
<dbReference type="GO" id="GO:0016990">
    <property type="term" value="F:arginine deiminase activity"/>
    <property type="evidence" value="ECO:0007669"/>
    <property type="project" value="TreeGrafter"/>
</dbReference>
<dbReference type="RefSeq" id="WP_342350943.1">
    <property type="nucleotide sequence ID" value="NZ_DOLB01000138.1"/>
</dbReference>
<organism evidence="1 2">
    <name type="scientific">Caldanaerobacter subterraneus</name>
    <dbReference type="NCBI Taxonomy" id="911092"/>
    <lineage>
        <taxon>Bacteria</taxon>
        <taxon>Bacillati</taxon>
        <taxon>Bacillota</taxon>
        <taxon>Clostridia</taxon>
        <taxon>Thermoanaerobacterales</taxon>
        <taxon>Thermoanaerobacteraceae</taxon>
        <taxon>Caldanaerobacter</taxon>
    </lineage>
</organism>
<evidence type="ECO:0000313" key="2">
    <source>
        <dbReference type="Proteomes" id="UP000264445"/>
    </source>
</evidence>
<reference evidence="1 2" key="1">
    <citation type="journal article" date="2018" name="Nat. Biotechnol.">
        <title>A standardized bacterial taxonomy based on genome phylogeny substantially revises the tree of life.</title>
        <authorList>
            <person name="Parks D.H."/>
            <person name="Chuvochina M."/>
            <person name="Waite D.W."/>
            <person name="Rinke C."/>
            <person name="Skarshewski A."/>
            <person name="Chaumeil P.A."/>
            <person name="Hugenholtz P."/>
        </authorList>
    </citation>
    <scope>NUCLEOTIDE SEQUENCE [LARGE SCALE GENOMIC DNA]</scope>
    <source>
        <strain evidence="1">UBA12544</strain>
    </source>
</reference>
<dbReference type="AlphaFoldDB" id="A0A357VNL4"/>
<sequence>MLRKDVEGVARLQLQVNSEVGKLKAVLLHRPGKELERLTPEFLNELLFDDIPWLKRIQEEHDRFAETLKENGVTVYYLEELLEEVLEDDGIKEFFIYDLVSYMNTSLEIKKTITNFLREKSPKELVHHAIAGLLR</sequence>
<dbReference type="EMBL" id="DOLB01000138">
    <property type="protein sequence ID" value="HBT49975.1"/>
    <property type="molecule type" value="Genomic_DNA"/>
</dbReference>